<accession>A0A9P4YCZ6</accession>
<reference evidence="2" key="1">
    <citation type="journal article" date="2020" name="Phytopathology">
        <title>Genome sequence of the chestnut blight fungus Cryphonectria parasitica EP155: A fundamental resource for an archetypical invasive plant pathogen.</title>
        <authorList>
            <person name="Crouch J.A."/>
            <person name="Dawe A."/>
            <person name="Aerts A."/>
            <person name="Barry K."/>
            <person name="Churchill A.C.L."/>
            <person name="Grimwood J."/>
            <person name="Hillman B."/>
            <person name="Milgroom M.G."/>
            <person name="Pangilinan J."/>
            <person name="Smith M."/>
            <person name="Salamov A."/>
            <person name="Schmutz J."/>
            <person name="Yadav J."/>
            <person name="Grigoriev I.V."/>
            <person name="Nuss D."/>
        </authorList>
    </citation>
    <scope>NUCLEOTIDE SEQUENCE</scope>
    <source>
        <strain evidence="2">EP155</strain>
    </source>
</reference>
<dbReference type="RefSeq" id="XP_040782178.1">
    <property type="nucleotide sequence ID" value="XM_040916138.1"/>
</dbReference>
<dbReference type="OrthoDB" id="406838at2759"/>
<dbReference type="Gene3D" id="2.120.10.70">
    <property type="entry name" value="Fucose-specific lectin"/>
    <property type="match status" value="2"/>
</dbReference>
<protein>
    <recommendedName>
        <fullName evidence="1">PLL-like beta propeller domain-containing protein</fullName>
    </recommendedName>
</protein>
<proteinExistence type="predicted"/>
<comment type="caution">
    <text evidence="2">The sequence shown here is derived from an EMBL/GenBank/DDBJ whole genome shotgun (WGS) entry which is preliminary data.</text>
</comment>
<evidence type="ECO:0000313" key="3">
    <source>
        <dbReference type="Proteomes" id="UP000803844"/>
    </source>
</evidence>
<evidence type="ECO:0000313" key="2">
    <source>
        <dbReference type="EMBL" id="KAF3771217.1"/>
    </source>
</evidence>
<dbReference type="InterPro" id="IPR058502">
    <property type="entry name" value="PLL-like_beta-prop"/>
</dbReference>
<name>A0A9P4YCZ6_CRYP1</name>
<dbReference type="GeneID" id="63833267"/>
<feature type="non-terminal residue" evidence="2">
    <location>
        <position position="1"/>
    </location>
</feature>
<dbReference type="Pfam" id="PF26607">
    <property type="entry name" value="DUF8189"/>
    <property type="match status" value="1"/>
</dbReference>
<dbReference type="AlphaFoldDB" id="A0A9P4YCZ6"/>
<organism evidence="2 3">
    <name type="scientific">Cryphonectria parasitica (strain ATCC 38755 / EP155)</name>
    <dbReference type="NCBI Taxonomy" id="660469"/>
    <lineage>
        <taxon>Eukaryota</taxon>
        <taxon>Fungi</taxon>
        <taxon>Dikarya</taxon>
        <taxon>Ascomycota</taxon>
        <taxon>Pezizomycotina</taxon>
        <taxon>Sordariomycetes</taxon>
        <taxon>Sordariomycetidae</taxon>
        <taxon>Diaporthales</taxon>
        <taxon>Cryphonectriaceae</taxon>
        <taxon>Cryphonectria-Endothia species complex</taxon>
        <taxon>Cryphonectria</taxon>
    </lineage>
</organism>
<feature type="domain" description="PLL-like beta propeller" evidence="1">
    <location>
        <begin position="6"/>
        <end position="270"/>
    </location>
</feature>
<gene>
    <name evidence="2" type="ORF">M406DRAFT_240946</name>
</gene>
<feature type="non-terminal residue" evidence="2">
    <location>
        <position position="289"/>
    </location>
</feature>
<sequence>SAISWGDPRVDLFGVTTGSTIWHKFYTGWDWQPSGAFEYISSTASPDNCLTATSWGVGRLDVFYVDEETGGVSHTCKHNFADGKWQFQDLESQGAVGIASLSSAADTFDIFGRTGEGSYVHKAWTGDAWFPSEGWEDLGGYFSSDPAVVSWGPGRLDIIGLFGYTGQLQHKYYNNGWSQWDILGGGPFVGNPLATSWGPERLDFWAIDSKGELNHLYWDGSQWSDWEQLGGEFTGTPKVVHWNASRIDIVGKDLSTSKFQLKSFDGTKWNPDGKDWYELAGPFESEPGL</sequence>
<dbReference type="EMBL" id="MU032344">
    <property type="protein sequence ID" value="KAF3771217.1"/>
    <property type="molecule type" value="Genomic_DNA"/>
</dbReference>
<dbReference type="Proteomes" id="UP000803844">
    <property type="component" value="Unassembled WGS sequence"/>
</dbReference>
<dbReference type="SUPFAM" id="SSF89372">
    <property type="entry name" value="Fucose-specific lectin"/>
    <property type="match status" value="2"/>
</dbReference>
<keyword evidence="3" id="KW-1185">Reference proteome</keyword>
<evidence type="ECO:0000259" key="1">
    <source>
        <dbReference type="Pfam" id="PF26607"/>
    </source>
</evidence>